<dbReference type="EMBL" id="CP126970">
    <property type="protein sequence ID" value="WIM70238.1"/>
    <property type="molecule type" value="Genomic_DNA"/>
</dbReference>
<evidence type="ECO:0000313" key="2">
    <source>
        <dbReference type="EMBL" id="WIM70238.1"/>
    </source>
</evidence>
<reference evidence="2 3" key="1">
    <citation type="submission" date="2023-05" db="EMBL/GenBank/DDBJ databases">
        <title>Corynebacterium suedekumii sp. nov. and Corynebacterium breve sp. nov. isolated from raw cow's milk.</title>
        <authorList>
            <person name="Baer M.K."/>
            <person name="Mehl L."/>
            <person name="Hellmuth R."/>
            <person name="Marke G."/>
            <person name="Lipski A."/>
        </authorList>
    </citation>
    <scope>NUCLEOTIDE SEQUENCE [LARGE SCALE GENOMIC DNA]</scope>
    <source>
        <strain evidence="2 3">LM112</strain>
    </source>
</reference>
<proteinExistence type="predicted"/>
<protein>
    <submittedName>
        <fullName evidence="2">Uncharacterized protein</fullName>
    </submittedName>
</protein>
<organism evidence="2 3">
    <name type="scientific">Corynebacterium suedekumii</name>
    <dbReference type="NCBI Taxonomy" id="3049801"/>
    <lineage>
        <taxon>Bacteria</taxon>
        <taxon>Bacillati</taxon>
        <taxon>Actinomycetota</taxon>
        <taxon>Actinomycetes</taxon>
        <taxon>Mycobacteriales</taxon>
        <taxon>Corynebacteriaceae</taxon>
        <taxon>Corynebacterium</taxon>
    </lineage>
</organism>
<keyword evidence="3" id="KW-1185">Reference proteome</keyword>
<accession>A0ABY8VNJ6</accession>
<keyword evidence="1" id="KW-1133">Transmembrane helix</keyword>
<keyword evidence="1" id="KW-0812">Transmembrane</keyword>
<feature type="transmembrane region" description="Helical" evidence="1">
    <location>
        <begin position="147"/>
        <end position="167"/>
    </location>
</feature>
<evidence type="ECO:0000256" key="1">
    <source>
        <dbReference type="SAM" id="Phobius"/>
    </source>
</evidence>
<dbReference type="RefSeq" id="WP_284874828.1">
    <property type="nucleotide sequence ID" value="NZ_CP126970.1"/>
</dbReference>
<sequence>MKYTSWDRTDRDAPVLLAEAGPQELGRFTDETAAVNGSTWALAHHEDTGAHASLADGRVFRADGDLRKDKTITVDLAGRTFTLVNESSNNWIIDDADGTKIAQFSGGDNGVRTAILEFEDGVALPVEEVAALSWFARLILEARLTKGSTALIATLILMSVVAILAFLF</sequence>
<dbReference type="Proteomes" id="UP001238805">
    <property type="component" value="Chromosome"/>
</dbReference>
<gene>
    <name evidence="2" type="ORF">QP029_13895</name>
</gene>
<evidence type="ECO:0000313" key="3">
    <source>
        <dbReference type="Proteomes" id="UP001238805"/>
    </source>
</evidence>
<keyword evidence="1" id="KW-0472">Membrane</keyword>
<name>A0ABY8VNJ6_9CORY</name>